<comment type="similarity">
    <text evidence="2">Belongs to the splicing factor SR family.</text>
</comment>
<dbReference type="SMART" id="SM00360">
    <property type="entry name" value="RRM"/>
    <property type="match status" value="1"/>
</dbReference>
<dbReference type="PROSITE" id="PS50102">
    <property type="entry name" value="RRM"/>
    <property type="match status" value="1"/>
</dbReference>
<dbReference type="SMART" id="SM00343">
    <property type="entry name" value="ZnF_C2HC"/>
    <property type="match status" value="1"/>
</dbReference>
<accession>A0A9J7HJ77</accession>
<evidence type="ECO:0000256" key="2">
    <source>
        <dbReference type="ARBA" id="ARBA00010269"/>
    </source>
</evidence>
<protein>
    <submittedName>
        <fullName evidence="16">Calponin homology domain-containing protein DDB_G0272472-like</fullName>
    </submittedName>
</protein>
<keyword evidence="15" id="KW-1185">Reference proteome</keyword>
<organism evidence="15 16">
    <name type="scientific">Branchiostoma floridae</name>
    <name type="common">Florida lancelet</name>
    <name type="synonym">Amphioxus</name>
    <dbReference type="NCBI Taxonomy" id="7739"/>
    <lineage>
        <taxon>Eukaryota</taxon>
        <taxon>Metazoa</taxon>
        <taxon>Chordata</taxon>
        <taxon>Cephalochordata</taxon>
        <taxon>Leptocardii</taxon>
        <taxon>Amphioxiformes</taxon>
        <taxon>Branchiostomatidae</taxon>
        <taxon>Branchiostoma</taxon>
    </lineage>
</organism>
<dbReference type="Gene3D" id="3.30.70.330">
    <property type="match status" value="1"/>
</dbReference>
<dbReference type="CDD" id="cd12600">
    <property type="entry name" value="RRM2_SRSF4_like"/>
    <property type="match status" value="1"/>
</dbReference>
<dbReference type="InterPro" id="IPR021109">
    <property type="entry name" value="Peptidase_aspartic_dom_sf"/>
</dbReference>
<evidence type="ECO:0000256" key="3">
    <source>
        <dbReference type="ARBA" id="ARBA00022553"/>
    </source>
</evidence>
<evidence type="ECO:0000256" key="7">
    <source>
        <dbReference type="ARBA" id="ARBA00023187"/>
    </source>
</evidence>
<reference evidence="16" key="2">
    <citation type="submission" date="2025-08" db="UniProtKB">
        <authorList>
            <consortium name="RefSeq"/>
        </authorList>
    </citation>
    <scope>IDENTIFICATION</scope>
    <source>
        <strain evidence="16">S238N-H82</strain>
        <tissue evidence="16">Testes</tissue>
    </source>
</reference>
<dbReference type="RefSeq" id="XP_035659265.1">
    <property type="nucleotide sequence ID" value="XM_035803372.1"/>
</dbReference>
<evidence type="ECO:0000313" key="15">
    <source>
        <dbReference type="Proteomes" id="UP000001554"/>
    </source>
</evidence>
<feature type="region of interest" description="Disordered" evidence="11">
    <location>
        <begin position="70"/>
        <end position="110"/>
    </location>
</feature>
<evidence type="ECO:0000256" key="1">
    <source>
        <dbReference type="ARBA" id="ARBA00004123"/>
    </source>
</evidence>
<dbReference type="GO" id="GO:0008380">
    <property type="term" value="P:RNA splicing"/>
    <property type="evidence" value="ECO:0007669"/>
    <property type="project" value="UniProtKB-KW"/>
</dbReference>
<comment type="subcellular location">
    <subcellularLocation>
        <location evidence="1">Nucleus</location>
    </subcellularLocation>
</comment>
<keyword evidence="7" id="KW-0508">mRNA splicing</keyword>
<dbReference type="GO" id="GO:0006397">
    <property type="term" value="P:mRNA processing"/>
    <property type="evidence" value="ECO:0007669"/>
    <property type="project" value="UniProtKB-KW"/>
</dbReference>
<keyword evidence="6 10" id="KW-0694">RNA-binding</keyword>
<feature type="region of interest" description="Disordered" evidence="11">
    <location>
        <begin position="487"/>
        <end position="578"/>
    </location>
</feature>
<dbReference type="PROSITE" id="PS50158">
    <property type="entry name" value="ZF_CCHC"/>
    <property type="match status" value="1"/>
</dbReference>
<evidence type="ECO:0000313" key="16">
    <source>
        <dbReference type="RefSeq" id="XP_035659265.1"/>
    </source>
</evidence>
<dbReference type="InterPro" id="IPR001878">
    <property type="entry name" value="Znf_CCHC"/>
</dbReference>
<proteinExistence type="inferred from homology"/>
<gene>
    <name evidence="16" type="primary">LOC118404305</name>
</gene>
<evidence type="ECO:0000259" key="14">
    <source>
        <dbReference type="PROSITE" id="PS50804"/>
    </source>
</evidence>
<feature type="domain" description="SCAN box" evidence="14">
    <location>
        <begin position="240"/>
        <end position="320"/>
    </location>
</feature>
<evidence type="ECO:0000256" key="5">
    <source>
        <dbReference type="ARBA" id="ARBA00022737"/>
    </source>
</evidence>
<name>A0A9J7HJ77_BRAFL</name>
<feature type="domain" description="RRM" evidence="12">
    <location>
        <begin position="584"/>
        <end position="657"/>
    </location>
</feature>
<dbReference type="SUPFAM" id="SSF50630">
    <property type="entry name" value="Acid proteases"/>
    <property type="match status" value="1"/>
</dbReference>
<dbReference type="Pfam" id="PF02023">
    <property type="entry name" value="SCAN"/>
    <property type="match status" value="1"/>
</dbReference>
<evidence type="ECO:0000256" key="8">
    <source>
        <dbReference type="ARBA" id="ARBA00023242"/>
    </source>
</evidence>
<feature type="region of interest" description="Disordered" evidence="11">
    <location>
        <begin position="124"/>
        <end position="158"/>
    </location>
</feature>
<keyword evidence="5" id="KW-0677">Repeat</keyword>
<dbReference type="PANTHER" id="PTHR46888:SF1">
    <property type="entry name" value="RIBONUCLEASE H"/>
    <property type="match status" value="1"/>
</dbReference>
<sequence>MEEYIEAGSKLSLKEEALQTYVQQALEREERAKEREMQKLKLEAEKREKERQVEMEKLKLEAEKLKLEAEEKEKERQVEIEKQKLEAEEKEKERQVEIEKQKLEAEEKEKERQVEIEKLKLQAEEKERERQEKEAERRHQLEMRQLGPEGGAAAETESVRAKIPKLPAFEDGKDDLDAFLQRFATSNGWKETTWASTLSALLTGTALQVYSRLSDHEARDYNKVKEAHMKRYNLTEDGFRAKFRHNQPEKGESPEQFLVRLTKYLDRWVDLSKTTRDYESIQDMFVREQFMEACPTDLATHLRERAPQSMKEMAEMAQHFLEAHRRELATRVDMVEVQNPGDARVVKRCYNCNSPEHLARACPQVRQLMEPSQGTSLYANNGKVTGYEYEGEVEGTPVTMLLDTGSTQTFVHNDLVHPMKINADAQGGIKCILGDIQNYPTAKVAIKVGNTTYAVKAKVSQNLPRPVILGRDIPNLAKLVQTAPTHKFGQGPTSAGDGRIASNNGPAFGRHGDGGGRGGYRRDGDYDRSNRGFRSSQYSYDGRGRSYGESQRGFGPGYRDIHNHGGGQGPKSRKRYGPPVRTNYRLIVENLSSRCSWQNLKDYMRQAGEVTFADVHKQNRNEGIVEFTTYRDMENARRKLDGTEIYGCEIKLVESKPAWSTTDILKDLYCF</sequence>
<dbReference type="InterPro" id="IPR035979">
    <property type="entry name" value="RBD_domain_sf"/>
</dbReference>
<keyword evidence="4" id="KW-0507">mRNA processing</keyword>
<dbReference type="InterPro" id="IPR012677">
    <property type="entry name" value="Nucleotide-bd_a/b_plait_sf"/>
</dbReference>
<evidence type="ECO:0000256" key="6">
    <source>
        <dbReference type="ARBA" id="ARBA00022884"/>
    </source>
</evidence>
<dbReference type="GO" id="GO:0005634">
    <property type="term" value="C:nucleus"/>
    <property type="evidence" value="ECO:0007669"/>
    <property type="project" value="UniProtKB-SubCell"/>
</dbReference>
<dbReference type="Gene3D" id="2.40.70.10">
    <property type="entry name" value="Acid Proteases"/>
    <property type="match status" value="1"/>
</dbReference>
<evidence type="ECO:0000259" key="13">
    <source>
        <dbReference type="PROSITE" id="PS50158"/>
    </source>
</evidence>
<dbReference type="Pfam" id="PF13975">
    <property type="entry name" value="gag-asp_proteas"/>
    <property type="match status" value="1"/>
</dbReference>
<keyword evidence="9" id="KW-0479">Metal-binding</keyword>
<dbReference type="Gene3D" id="1.10.4020.10">
    <property type="entry name" value="DNA breaking-rejoining enzymes"/>
    <property type="match status" value="1"/>
</dbReference>
<dbReference type="OrthoDB" id="10051775at2759"/>
<dbReference type="InterPro" id="IPR047190">
    <property type="entry name" value="RRM2_SRSF4/6"/>
</dbReference>
<dbReference type="SUPFAM" id="SSF47353">
    <property type="entry name" value="Retrovirus capsid dimerization domain-like"/>
    <property type="match status" value="1"/>
</dbReference>
<dbReference type="Pfam" id="PF00098">
    <property type="entry name" value="zf-CCHC"/>
    <property type="match status" value="1"/>
</dbReference>
<evidence type="ECO:0000259" key="12">
    <source>
        <dbReference type="PROSITE" id="PS50102"/>
    </source>
</evidence>
<dbReference type="InterPro" id="IPR038269">
    <property type="entry name" value="SCAN_sf"/>
</dbReference>
<dbReference type="AlphaFoldDB" id="A0A9J7HJ77"/>
<dbReference type="GO" id="GO:0003723">
    <property type="term" value="F:RNA binding"/>
    <property type="evidence" value="ECO:0007669"/>
    <property type="project" value="UniProtKB-UniRule"/>
</dbReference>
<feature type="compositionally biased region" description="Basic and acidic residues" evidence="11">
    <location>
        <begin position="124"/>
        <end position="142"/>
    </location>
</feature>
<dbReference type="GO" id="GO:0008270">
    <property type="term" value="F:zinc ion binding"/>
    <property type="evidence" value="ECO:0007669"/>
    <property type="project" value="UniProtKB-KW"/>
</dbReference>
<evidence type="ECO:0000256" key="4">
    <source>
        <dbReference type="ARBA" id="ARBA00022664"/>
    </source>
</evidence>
<dbReference type="OMA" id="MAEMAQH"/>
<dbReference type="Pfam" id="PF00076">
    <property type="entry name" value="RRM_1"/>
    <property type="match status" value="1"/>
</dbReference>
<evidence type="ECO:0000256" key="11">
    <source>
        <dbReference type="SAM" id="MobiDB-lite"/>
    </source>
</evidence>
<evidence type="ECO:0000256" key="9">
    <source>
        <dbReference type="PROSITE-ProRule" id="PRU00047"/>
    </source>
</evidence>
<feature type="domain" description="CCHC-type" evidence="13">
    <location>
        <begin position="348"/>
        <end position="364"/>
    </location>
</feature>
<dbReference type="InterPro" id="IPR003309">
    <property type="entry name" value="SCAN_dom"/>
</dbReference>
<dbReference type="KEGG" id="bfo:118404305"/>
<dbReference type="PROSITE" id="PS50804">
    <property type="entry name" value="SCAN_BOX"/>
    <property type="match status" value="1"/>
</dbReference>
<keyword evidence="9" id="KW-0863">Zinc-finger</keyword>
<evidence type="ECO:0000256" key="10">
    <source>
        <dbReference type="PROSITE-ProRule" id="PRU00176"/>
    </source>
</evidence>
<keyword evidence="8" id="KW-0539">Nucleus</keyword>
<keyword evidence="3" id="KW-0597">Phosphoprotein</keyword>
<dbReference type="CDD" id="cd00303">
    <property type="entry name" value="retropepsin_like"/>
    <property type="match status" value="1"/>
</dbReference>
<dbReference type="Proteomes" id="UP000001554">
    <property type="component" value="Chromosome 17"/>
</dbReference>
<keyword evidence="9" id="KW-0862">Zinc</keyword>
<dbReference type="FunFam" id="3.30.70.330:FF:000028">
    <property type="entry name" value="Putative serine/arginine-rich splicing factor 4"/>
    <property type="match status" value="1"/>
</dbReference>
<dbReference type="InterPro" id="IPR000504">
    <property type="entry name" value="RRM_dom"/>
</dbReference>
<reference evidence="15" key="1">
    <citation type="journal article" date="2020" name="Nat. Ecol. Evol.">
        <title>Deeply conserved synteny resolves early events in vertebrate evolution.</title>
        <authorList>
            <person name="Simakov O."/>
            <person name="Marletaz F."/>
            <person name="Yue J.X."/>
            <person name="O'Connell B."/>
            <person name="Jenkins J."/>
            <person name="Brandt A."/>
            <person name="Calef R."/>
            <person name="Tung C.H."/>
            <person name="Huang T.K."/>
            <person name="Schmutz J."/>
            <person name="Satoh N."/>
            <person name="Yu J.K."/>
            <person name="Putnam N.H."/>
            <person name="Green R.E."/>
            <person name="Rokhsar D.S."/>
        </authorList>
    </citation>
    <scope>NUCLEOTIDE SEQUENCE [LARGE SCALE GENOMIC DNA]</scope>
    <source>
        <strain evidence="15">S238N-H82</strain>
    </source>
</reference>
<dbReference type="GeneID" id="118404305"/>
<dbReference type="SUPFAM" id="SSF54928">
    <property type="entry name" value="RNA-binding domain, RBD"/>
    <property type="match status" value="1"/>
</dbReference>
<dbReference type="PANTHER" id="PTHR46888">
    <property type="entry name" value="ZINC KNUCKLE DOMAINCONTAINING PROTEIN-RELATED"/>
    <property type="match status" value="1"/>
</dbReference>
<feature type="compositionally biased region" description="Basic and acidic residues" evidence="11">
    <location>
        <begin position="510"/>
        <end position="530"/>
    </location>
</feature>